<name>A0ABV9MWY6_9ENTE</name>
<organism evidence="1 2">
    <name type="scientific">Enterococcus lemanii</name>
    <dbReference type="NCBI Taxonomy" id="1159752"/>
    <lineage>
        <taxon>Bacteria</taxon>
        <taxon>Bacillati</taxon>
        <taxon>Bacillota</taxon>
        <taxon>Bacilli</taxon>
        <taxon>Lactobacillales</taxon>
        <taxon>Enterococcaceae</taxon>
        <taxon>Enterococcus</taxon>
    </lineage>
</organism>
<reference evidence="2" key="1">
    <citation type="journal article" date="2019" name="Int. J. Syst. Evol. Microbiol.">
        <title>The Global Catalogue of Microorganisms (GCM) 10K type strain sequencing project: providing services to taxonomists for standard genome sequencing and annotation.</title>
        <authorList>
            <consortium name="The Broad Institute Genomics Platform"/>
            <consortium name="The Broad Institute Genome Sequencing Center for Infectious Disease"/>
            <person name="Wu L."/>
            <person name="Ma J."/>
        </authorList>
    </citation>
    <scope>NUCLEOTIDE SEQUENCE [LARGE SCALE GENOMIC DNA]</scope>
    <source>
        <strain evidence="2">CGMCC 1.19032</strain>
    </source>
</reference>
<evidence type="ECO:0000313" key="1">
    <source>
        <dbReference type="EMBL" id="MFC4719083.1"/>
    </source>
</evidence>
<sequence>MFFMTSTRLLIYNPKIYTQLIFAGFDQSINLKINPENRWIKKGNVAQLLPMALSTLLIQKEYGSNAEETVMQIQENSYLQSFI</sequence>
<dbReference type="EMBL" id="JBHSGS010000029">
    <property type="protein sequence ID" value="MFC4719083.1"/>
    <property type="molecule type" value="Genomic_DNA"/>
</dbReference>
<proteinExistence type="predicted"/>
<dbReference type="RefSeq" id="WP_204654315.1">
    <property type="nucleotide sequence ID" value="NZ_JAFBFD010000024.1"/>
</dbReference>
<evidence type="ECO:0000313" key="2">
    <source>
        <dbReference type="Proteomes" id="UP001595969"/>
    </source>
</evidence>
<keyword evidence="2" id="KW-1185">Reference proteome</keyword>
<dbReference type="Proteomes" id="UP001595969">
    <property type="component" value="Unassembled WGS sequence"/>
</dbReference>
<accession>A0ABV9MWY6</accession>
<gene>
    <name evidence="1" type="ORF">ACFO5I_05005</name>
</gene>
<comment type="caution">
    <text evidence="1">The sequence shown here is derived from an EMBL/GenBank/DDBJ whole genome shotgun (WGS) entry which is preliminary data.</text>
</comment>
<protein>
    <submittedName>
        <fullName evidence="1">Uncharacterized protein</fullName>
    </submittedName>
</protein>